<dbReference type="HOGENOM" id="CLU_138008_1_0_6"/>
<organism evidence="2 3">
    <name type="scientific">Aliivibrio wodanis</name>
    <dbReference type="NCBI Taxonomy" id="80852"/>
    <lineage>
        <taxon>Bacteria</taxon>
        <taxon>Pseudomonadati</taxon>
        <taxon>Pseudomonadota</taxon>
        <taxon>Gammaproteobacteria</taxon>
        <taxon>Vibrionales</taxon>
        <taxon>Vibrionaceae</taxon>
        <taxon>Aliivibrio</taxon>
    </lineage>
</organism>
<keyword evidence="3" id="KW-1185">Reference proteome</keyword>
<dbReference type="KEGG" id="awd:AWOD_I_2521"/>
<keyword evidence="1" id="KW-0472">Membrane</keyword>
<dbReference type="GeneID" id="28542120"/>
<dbReference type="STRING" id="80852.AWOD_I_2521"/>
<dbReference type="OrthoDB" id="6215223at2"/>
<dbReference type="PATRIC" id="fig|80852.17.peg.2610"/>
<dbReference type="AlphaFoldDB" id="A0A090IPZ2"/>
<dbReference type="EMBL" id="LN554846">
    <property type="protein sequence ID" value="CED72572.1"/>
    <property type="molecule type" value="Genomic_DNA"/>
</dbReference>
<dbReference type="Pfam" id="PF07226">
    <property type="entry name" value="DUF1422"/>
    <property type="match status" value="1"/>
</dbReference>
<evidence type="ECO:0000313" key="2">
    <source>
        <dbReference type="EMBL" id="CED72572.1"/>
    </source>
</evidence>
<reference evidence="3" key="1">
    <citation type="submission" date="2014-09" db="EMBL/GenBank/DDBJ databases">
        <authorList>
            <person name="Hjerde E."/>
        </authorList>
    </citation>
    <scope>NUCLEOTIDE SEQUENCE [LARGE SCALE GENOMIC DNA]</scope>
    <source>
        <strain evidence="3">06/09/139</strain>
    </source>
</reference>
<feature type="transmembrane region" description="Helical" evidence="1">
    <location>
        <begin position="12"/>
        <end position="30"/>
    </location>
</feature>
<evidence type="ECO:0000256" key="1">
    <source>
        <dbReference type="SAM" id="Phobius"/>
    </source>
</evidence>
<dbReference type="Proteomes" id="UP000032427">
    <property type="component" value="Chromosome 1"/>
</dbReference>
<name>A0A090IPZ2_9GAMM</name>
<keyword evidence="1" id="KW-0812">Transmembrane</keyword>
<keyword evidence="1" id="KW-1133">Transmembrane helix</keyword>
<feature type="transmembrane region" description="Helical" evidence="1">
    <location>
        <begin position="65"/>
        <end position="83"/>
    </location>
</feature>
<feature type="transmembrane region" description="Helical" evidence="1">
    <location>
        <begin position="95"/>
        <end position="114"/>
    </location>
</feature>
<proteinExistence type="predicted"/>
<protein>
    <submittedName>
        <fullName evidence="2">Inner membrane protein</fullName>
    </submittedName>
</protein>
<feature type="transmembrane region" description="Helical" evidence="1">
    <location>
        <begin position="36"/>
        <end position="53"/>
    </location>
</feature>
<gene>
    <name evidence="2" type="ORF">AWOD_I_2521</name>
</gene>
<evidence type="ECO:0000313" key="3">
    <source>
        <dbReference type="Proteomes" id="UP000032427"/>
    </source>
</evidence>
<accession>A0A090IPZ2</accession>
<dbReference type="InterPro" id="IPR009867">
    <property type="entry name" value="DUF1422"/>
</dbReference>
<sequence>MTHENSRNERKTLALSVVAGLCLNATWIGFTAAEVAFSIFPIIALVLAAQGLYQEYLRQPANDDTSLVAVACFFVGLFGHSAFVKAQYPEMGGNFFSILVALSLLLWIAVKMGLLNKKGEQAEA</sequence>
<dbReference type="NCBIfam" id="NF008278">
    <property type="entry name" value="PRK11056.1"/>
    <property type="match status" value="1"/>
</dbReference>